<dbReference type="InterPro" id="IPR029058">
    <property type="entry name" value="AB_hydrolase_fold"/>
</dbReference>
<dbReference type="OrthoDB" id="19653at2759"/>
<dbReference type="PROSITE" id="PS00122">
    <property type="entry name" value="CARBOXYLESTERASE_B_1"/>
    <property type="match status" value="1"/>
</dbReference>
<proteinExistence type="inferred from homology"/>
<protein>
    <recommendedName>
        <fullName evidence="4">Carboxylic ester hydrolase</fullName>
        <ecNumber evidence="4">3.1.1.-</ecNumber>
    </recommendedName>
</protein>
<dbReference type="PANTHER" id="PTHR45029">
    <property type="entry name" value="CARBOXYLIC ESTER HYDROLASE-RELATED"/>
    <property type="match status" value="1"/>
</dbReference>
<keyword evidence="7" id="KW-1185">Reference proteome</keyword>
<comment type="caution">
    <text evidence="6">The sequence shown here is derived from an EMBL/GenBank/DDBJ whole genome shotgun (WGS) entry which is preliminary data.</text>
</comment>
<dbReference type="Pfam" id="PF00135">
    <property type="entry name" value="COesterase"/>
    <property type="match status" value="1"/>
</dbReference>
<evidence type="ECO:0000313" key="6">
    <source>
        <dbReference type="EMBL" id="PIC54961.1"/>
    </source>
</evidence>
<dbReference type="InterPro" id="IPR002018">
    <property type="entry name" value="CarbesteraseB"/>
</dbReference>
<dbReference type="Proteomes" id="UP000230233">
    <property type="component" value="Chromosome I"/>
</dbReference>
<reference evidence="7" key="1">
    <citation type="submission" date="2017-10" db="EMBL/GenBank/DDBJ databases">
        <title>Rapid genome shrinkage in a self-fertile nematode reveals novel sperm competition proteins.</title>
        <authorList>
            <person name="Yin D."/>
            <person name="Schwarz E.M."/>
            <person name="Thomas C.G."/>
            <person name="Felde R.L."/>
            <person name="Korf I.F."/>
            <person name="Cutter A.D."/>
            <person name="Schartner C.M."/>
            <person name="Ralston E.J."/>
            <person name="Meyer B.J."/>
            <person name="Haag E.S."/>
        </authorList>
    </citation>
    <scope>NUCLEOTIDE SEQUENCE [LARGE SCALE GENOMIC DNA]</scope>
    <source>
        <strain evidence="7">JU1422</strain>
    </source>
</reference>
<dbReference type="GO" id="GO:0052689">
    <property type="term" value="F:carboxylic ester hydrolase activity"/>
    <property type="evidence" value="ECO:0007669"/>
    <property type="project" value="UniProtKB-KW"/>
</dbReference>
<dbReference type="SUPFAM" id="SSF53474">
    <property type="entry name" value="alpha/beta-Hydrolases"/>
    <property type="match status" value="1"/>
</dbReference>
<evidence type="ECO:0000256" key="2">
    <source>
        <dbReference type="ARBA" id="ARBA00022487"/>
    </source>
</evidence>
<dbReference type="EC" id="3.1.1.-" evidence="4"/>
<name>A0A2G5VTF0_9PELO</name>
<dbReference type="Gene3D" id="3.40.50.1820">
    <property type="entry name" value="alpha/beta hydrolase"/>
    <property type="match status" value="1"/>
</dbReference>
<dbReference type="InterPro" id="IPR019826">
    <property type="entry name" value="Carboxylesterase_B_AS"/>
</dbReference>
<dbReference type="EMBL" id="PDUG01000001">
    <property type="protein sequence ID" value="PIC54961.1"/>
    <property type="molecule type" value="Genomic_DNA"/>
</dbReference>
<keyword evidence="3 4" id="KW-0378">Hydrolase</keyword>
<evidence type="ECO:0000256" key="4">
    <source>
        <dbReference type="RuleBase" id="RU361235"/>
    </source>
</evidence>
<evidence type="ECO:0000313" key="7">
    <source>
        <dbReference type="Proteomes" id="UP000230233"/>
    </source>
</evidence>
<evidence type="ECO:0000256" key="1">
    <source>
        <dbReference type="ARBA" id="ARBA00005964"/>
    </source>
</evidence>
<evidence type="ECO:0000259" key="5">
    <source>
        <dbReference type="Pfam" id="PF00135"/>
    </source>
</evidence>
<dbReference type="PANTHER" id="PTHR45029:SF6">
    <property type="entry name" value="CARBOXYLIC ESTER HYDROLASE"/>
    <property type="match status" value="1"/>
</dbReference>
<dbReference type="AlphaFoldDB" id="A0A2G5VTF0"/>
<keyword evidence="2" id="KW-0719">Serine esterase</keyword>
<evidence type="ECO:0000256" key="3">
    <source>
        <dbReference type="ARBA" id="ARBA00022801"/>
    </source>
</evidence>
<feature type="domain" description="Carboxylesterase type B" evidence="5">
    <location>
        <begin position="35"/>
        <end position="573"/>
    </location>
</feature>
<dbReference type="STRING" id="1611254.A0A2G5VTF0"/>
<organism evidence="6 7">
    <name type="scientific">Caenorhabditis nigoni</name>
    <dbReference type="NCBI Taxonomy" id="1611254"/>
    <lineage>
        <taxon>Eukaryota</taxon>
        <taxon>Metazoa</taxon>
        <taxon>Ecdysozoa</taxon>
        <taxon>Nematoda</taxon>
        <taxon>Chromadorea</taxon>
        <taxon>Rhabditida</taxon>
        <taxon>Rhabditina</taxon>
        <taxon>Rhabditomorpha</taxon>
        <taxon>Rhabditoidea</taxon>
        <taxon>Rhabditidae</taxon>
        <taxon>Peloderinae</taxon>
        <taxon>Caenorhabditis</taxon>
    </lineage>
</organism>
<comment type="similarity">
    <text evidence="1 4">Belongs to the type-B carboxylesterase/lipase family.</text>
</comment>
<gene>
    <name evidence="6" type="primary">Cni-F56C11.6</name>
    <name evidence="6" type="synonym">Cnig_chr_I.g433</name>
    <name evidence="6" type="ORF">B9Z55_000433</name>
</gene>
<accession>A0A2G5VTF0</accession>
<dbReference type="InterPro" id="IPR043187">
    <property type="entry name" value="CM06B1-like"/>
</dbReference>
<sequence>MYKAYEAFIKYTTNPSLILMGGFTSKHSHLTAVHDATCGPVKGVGYDQEDGSVVEGFLGVPYAEPPIGALRFKKPIAHRRWEEPLECTKFGPRAPQNDELLGQFVNTVGKSEEHCLSLNVFTPKWESDEWPNGFPVMVFIHGGGFQVHSSSNYGCATIARNLCTKNVVVVTINYRLGVLGFFTTGDSVCPGNMGLWDQTAALQWVQDHIASFRGDPDNVTIFGQSAGGASVDLLCLSPHSNRLFNRAIPMAGNAECDFAIRTSEQQATLCKEFARFLGWQGDGTKIIEVKMHESKIVFFSDDDSEGLLEFIDNQPLYKLEMGINPRRGFRHSQAGSLYFVPNFDGDFFPKPLSQLRKEVPKMQLMTGTTKYEGLFFIALGALSRNPEGIKKFMSRIFKKCDYGENDEEALELAYNFYFKGVHPKDQEKNIQQIVKFIGDYSINYGTYLFANKMSELDHDVYFYQFEYHNPGGFGIFRWLLPFLGSTHCTEMRYVLGKGIISKFKPNESDKKMIEVMTTYFTNFAKYGNPNGQIDSDSGQWEKHDSFTPFRHFKIDLEDSEMAEDYQDRRAELWDKLRALNVTRAQL</sequence>